<dbReference type="EMBL" id="JAFIDN010000003">
    <property type="protein sequence ID" value="MBP3192236.1"/>
    <property type="molecule type" value="Genomic_DNA"/>
</dbReference>
<dbReference type="Pfam" id="PF01432">
    <property type="entry name" value="Peptidase_M3"/>
    <property type="match status" value="1"/>
</dbReference>
<protein>
    <submittedName>
        <fullName evidence="9">M3 family oligoendopeptidase</fullName>
    </submittedName>
</protein>
<keyword evidence="4 6" id="KW-0862">Zinc</keyword>
<keyword evidence="2 6" id="KW-0479">Metal-binding</keyword>
<evidence type="ECO:0000256" key="1">
    <source>
        <dbReference type="ARBA" id="ARBA00022670"/>
    </source>
</evidence>
<keyword evidence="3 6" id="KW-0378">Hydrolase</keyword>
<dbReference type="AlphaFoldDB" id="A0A8J7S8K2"/>
<evidence type="ECO:0000256" key="3">
    <source>
        <dbReference type="ARBA" id="ARBA00022801"/>
    </source>
</evidence>
<feature type="domain" description="Oligopeptidase F N-terminal" evidence="8">
    <location>
        <begin position="116"/>
        <end position="184"/>
    </location>
</feature>
<dbReference type="CDD" id="cd09610">
    <property type="entry name" value="M3B_PepF"/>
    <property type="match status" value="1"/>
</dbReference>
<evidence type="ECO:0000256" key="6">
    <source>
        <dbReference type="RuleBase" id="RU003435"/>
    </source>
</evidence>
<evidence type="ECO:0000256" key="2">
    <source>
        <dbReference type="ARBA" id="ARBA00022723"/>
    </source>
</evidence>
<accession>A0A8J7S8K2</accession>
<dbReference type="Proteomes" id="UP000673975">
    <property type="component" value="Unassembled WGS sequence"/>
</dbReference>
<evidence type="ECO:0000313" key="9">
    <source>
        <dbReference type="EMBL" id="MBP3192236.1"/>
    </source>
</evidence>
<comment type="cofactor">
    <cofactor evidence="6">
        <name>Zn(2+)</name>
        <dbReference type="ChEBI" id="CHEBI:29105"/>
    </cofactor>
    <text evidence="6">Binds 1 zinc ion.</text>
</comment>
<dbReference type="SUPFAM" id="SSF55486">
    <property type="entry name" value="Metalloproteases ('zincins'), catalytic domain"/>
    <property type="match status" value="1"/>
</dbReference>
<comment type="caution">
    <text evidence="9">The sequence shown here is derived from an EMBL/GenBank/DDBJ whole genome shotgun (WGS) entry which is preliminary data.</text>
</comment>
<dbReference type="InterPro" id="IPR011977">
    <property type="entry name" value="Pept_M3B_clade3"/>
</dbReference>
<name>A0A8J7S8K2_9BACT</name>
<keyword evidence="5 6" id="KW-0482">Metalloprotease</keyword>
<dbReference type="InterPro" id="IPR013647">
    <property type="entry name" value="OligopepF_N_dom"/>
</dbReference>
<dbReference type="Gene3D" id="1.10.1370.20">
    <property type="entry name" value="Oligoendopeptidase f, C-terminal domain"/>
    <property type="match status" value="1"/>
</dbReference>
<evidence type="ECO:0000313" key="10">
    <source>
        <dbReference type="Proteomes" id="UP000673975"/>
    </source>
</evidence>
<dbReference type="PANTHER" id="PTHR11804:SF5">
    <property type="entry name" value="OLIGOENDOPEPTIDASE F"/>
    <property type="match status" value="1"/>
</dbReference>
<organism evidence="9 10">
    <name type="scientific">Natronogracilivirga saccharolytica</name>
    <dbReference type="NCBI Taxonomy" id="2812953"/>
    <lineage>
        <taxon>Bacteria</taxon>
        <taxon>Pseudomonadati</taxon>
        <taxon>Balneolota</taxon>
        <taxon>Balneolia</taxon>
        <taxon>Balneolales</taxon>
        <taxon>Cyclonatronaceae</taxon>
        <taxon>Natronogracilivirga</taxon>
    </lineage>
</organism>
<comment type="similarity">
    <text evidence="6">Belongs to the peptidase M3 family.</text>
</comment>
<dbReference type="Gene3D" id="1.20.140.70">
    <property type="entry name" value="Oligopeptidase f, N-terminal domain"/>
    <property type="match status" value="1"/>
</dbReference>
<keyword evidence="10" id="KW-1185">Reference proteome</keyword>
<evidence type="ECO:0000256" key="5">
    <source>
        <dbReference type="ARBA" id="ARBA00023049"/>
    </source>
</evidence>
<keyword evidence="1 6" id="KW-0645">Protease</keyword>
<gene>
    <name evidence="9" type="ORF">NATSA_06150</name>
</gene>
<dbReference type="InterPro" id="IPR042088">
    <property type="entry name" value="OligoPept_F_C"/>
</dbReference>
<sequence length="601" mass="68947">MADSKKTGAENIRWDLSDLYKGLDDPAFSSDREKALELAGTFAGKYRNRVAKLTPAQFAEALEEYSEIIELMSRIGSFAYLSWTTNTEDPALGKAVQEANELSSELSQKVVFFTLEWLSLDEDTAKQWIDSEELSFYRHYLETSRLDKPHTLEEKEENILTAKSVTGSRAWVRFFDETLGASRFDFEGNQLTETEILSKMHDPDRDVRRKAARVFTDGLKKMSHPLTYVFNTLLADKHTNDRLRNYPHWLRARNLSNEISDESVTSLVDSVTARYPLVHRFYELKKKLLNLDEMKEYDRYAPVLKNQERIGWNEARDIVLEAYNEFHPEMGNIARRFFDEEWIDAAIVPGKRGGAYSASTTPSVHPYVFMNYDGKIRDVQTLAHELGHGVHQHLSRSQGVLQSGTPLTTAETASVFGEMLVFQKLLSSLDSPVEKMALLTGKIDDTIATVFRQISMNRFEDRIHNARRNEGELTAGRFSELWMETQRPVYGDSVTLTDDYSMWWSYIPHFVHTPGYVYAYAFGELLVLALYQEYQNSDNDFNQKYMKMLEKGGSDWPHRLTAGLGVNINERAFWERGLTAIASMVDEAESLLPELDLPLKG</sequence>
<dbReference type="GO" id="GO:0004222">
    <property type="term" value="F:metalloendopeptidase activity"/>
    <property type="evidence" value="ECO:0007669"/>
    <property type="project" value="InterPro"/>
</dbReference>
<dbReference type="GO" id="GO:0046872">
    <property type="term" value="F:metal ion binding"/>
    <property type="evidence" value="ECO:0007669"/>
    <property type="project" value="UniProtKB-UniRule"/>
</dbReference>
<evidence type="ECO:0000256" key="4">
    <source>
        <dbReference type="ARBA" id="ARBA00022833"/>
    </source>
</evidence>
<dbReference type="Pfam" id="PF08439">
    <property type="entry name" value="Peptidase_M3_N"/>
    <property type="match status" value="1"/>
</dbReference>
<evidence type="ECO:0000259" key="8">
    <source>
        <dbReference type="Pfam" id="PF08439"/>
    </source>
</evidence>
<proteinExistence type="inferred from homology"/>
<dbReference type="GO" id="GO:0006518">
    <property type="term" value="P:peptide metabolic process"/>
    <property type="evidence" value="ECO:0007669"/>
    <property type="project" value="TreeGrafter"/>
</dbReference>
<dbReference type="PANTHER" id="PTHR11804">
    <property type="entry name" value="PROTEASE M3 THIMET OLIGOPEPTIDASE-RELATED"/>
    <property type="match status" value="1"/>
</dbReference>
<dbReference type="RefSeq" id="WP_210511126.1">
    <property type="nucleotide sequence ID" value="NZ_JAFIDN010000003.1"/>
</dbReference>
<dbReference type="NCBIfam" id="TIGR02290">
    <property type="entry name" value="M3_fam_3"/>
    <property type="match status" value="1"/>
</dbReference>
<feature type="domain" description="Peptidase M3A/M3B catalytic" evidence="7">
    <location>
        <begin position="200"/>
        <end position="577"/>
    </location>
</feature>
<dbReference type="InterPro" id="IPR045090">
    <property type="entry name" value="Pept_M3A_M3B"/>
</dbReference>
<reference evidence="9" key="1">
    <citation type="submission" date="2021-02" db="EMBL/GenBank/DDBJ databases">
        <title>Natronogracilivirga saccharolytica gen. nov. sp. nov. a new anaerobic, haloalkiliphilic carbohydrate-fermenting bacterium from soda lake and proposing of Cyclonatronumiaceae fam. nov. in the phylum Balneolaeota.</title>
        <authorList>
            <person name="Zhilina T.N."/>
            <person name="Sorokin D.Y."/>
            <person name="Zavarzina D.G."/>
            <person name="Toshchakov S.V."/>
            <person name="Kublanov I.V."/>
        </authorList>
    </citation>
    <scope>NUCLEOTIDE SEQUENCE</scope>
    <source>
        <strain evidence="9">Z-1702</strain>
    </source>
</reference>
<evidence type="ECO:0000259" key="7">
    <source>
        <dbReference type="Pfam" id="PF01432"/>
    </source>
</evidence>
<dbReference type="InterPro" id="IPR001567">
    <property type="entry name" value="Pept_M3A_M3B_dom"/>
</dbReference>
<dbReference type="GO" id="GO:0006508">
    <property type="term" value="P:proteolysis"/>
    <property type="evidence" value="ECO:0007669"/>
    <property type="project" value="UniProtKB-KW"/>
</dbReference>